<dbReference type="SUPFAM" id="SSF53732">
    <property type="entry name" value="Aconitase iron-sulfur domain"/>
    <property type="match status" value="1"/>
</dbReference>
<keyword evidence="1" id="KW-0408">Iron</keyword>
<dbReference type="EMBL" id="WLZY01000001">
    <property type="protein sequence ID" value="NDL56453.1"/>
    <property type="molecule type" value="Genomic_DNA"/>
</dbReference>
<comment type="caution">
    <text evidence="4">The sequence shown here is derived from an EMBL/GenBank/DDBJ whole genome shotgun (WGS) entry which is preliminary data.</text>
</comment>
<evidence type="ECO:0000313" key="5">
    <source>
        <dbReference type="Proteomes" id="UP000460435"/>
    </source>
</evidence>
<proteinExistence type="predicted"/>
<dbReference type="InterPro" id="IPR007506">
    <property type="entry name" value="PMDh-L-like_dom"/>
</dbReference>
<organism evidence="4 5">
    <name type="scientific">Phytoactinopolyspora mesophila</name>
    <dbReference type="NCBI Taxonomy" id="2650750"/>
    <lineage>
        <taxon>Bacteria</taxon>
        <taxon>Bacillati</taxon>
        <taxon>Actinomycetota</taxon>
        <taxon>Actinomycetes</taxon>
        <taxon>Jiangellales</taxon>
        <taxon>Jiangellaceae</taxon>
        <taxon>Phytoactinopolyspora</taxon>
    </lineage>
</organism>
<dbReference type="Proteomes" id="UP000460435">
    <property type="component" value="Unassembled WGS sequence"/>
</dbReference>
<dbReference type="InterPro" id="IPR036008">
    <property type="entry name" value="Aconitase_4Fe-4S_dom"/>
</dbReference>
<sequence>MLLTDEEKRMRDGEEGAAVAAAMDLLVRYGEALGAERLCETRNVAGTMTQPSPAKARLVEEGGWAKAFAVINLDCDDDIDIPRMKVPTCQLQHGFGPDARGLTGYPDANIELQRDAEAYYSDKGVNILATCTPYQVGNLPVRGEHCAWMESSAVVYCNSVLGARTNCEGAASTGAASLTGRIPYWGNHLPENRFGTHLVHTDVELATFAEWGLFGYFVGGAVGEGRPVVTGSWAQPDLADLKHFGAAAATSGGVELYHIPGITPEARSVEDACSGRAPKDAAGYGPRERQQVYERLNDQGSSTDVDFVLLGCPHASLEQIEAVARRLEQRKIHPDVELWIMTPPALRAAAARSGYDRVITEAGGRLLTDSCPAMSKAAPDGTRVFASDSAKQVHYLPAILGIEGWFGTLDECVDAAITGVWRGQLGGR</sequence>
<gene>
    <name evidence="4" type="ORF">F7O44_05135</name>
</gene>
<keyword evidence="5" id="KW-1185">Reference proteome</keyword>
<dbReference type="PANTHER" id="PTHR36577:SF3">
    <property type="entry name" value="DUF521 DOMAIN PROTEIN (AFU_ORTHOLOGUE AFUA_6G00490)"/>
    <property type="match status" value="1"/>
</dbReference>
<feature type="domain" description="Phosphomevalonate dehydratase large subunit-like" evidence="3">
    <location>
        <begin position="1"/>
        <end position="414"/>
    </location>
</feature>
<dbReference type="Pfam" id="PF04412">
    <property type="entry name" value="AcnX"/>
    <property type="match status" value="1"/>
</dbReference>
<evidence type="ECO:0000256" key="2">
    <source>
        <dbReference type="ARBA" id="ARBA00023239"/>
    </source>
</evidence>
<reference evidence="4 5" key="1">
    <citation type="submission" date="2019-11" db="EMBL/GenBank/DDBJ databases">
        <authorList>
            <person name="Li X.-J."/>
            <person name="Feng X.-M."/>
        </authorList>
    </citation>
    <scope>NUCLEOTIDE SEQUENCE [LARGE SCALE GENOMIC DNA]</scope>
    <source>
        <strain evidence="4 5">XMNu-373</strain>
    </source>
</reference>
<evidence type="ECO:0000259" key="3">
    <source>
        <dbReference type="Pfam" id="PF04412"/>
    </source>
</evidence>
<keyword evidence="2" id="KW-0456">Lyase</keyword>
<dbReference type="RefSeq" id="WP_162449035.1">
    <property type="nucleotide sequence ID" value="NZ_WLZY01000001.1"/>
</dbReference>
<name>A0A7K3LZI8_9ACTN</name>
<dbReference type="PANTHER" id="PTHR36577">
    <property type="entry name" value="DUF521 DOMAIN PROTEIN (AFU_ORTHOLOGUE AFUA_6G00490)"/>
    <property type="match status" value="1"/>
</dbReference>
<accession>A0A7K3LZI8</accession>
<protein>
    <submittedName>
        <fullName evidence="4">DUF521 domain-containing protein</fullName>
    </submittedName>
</protein>
<dbReference type="GO" id="GO:0016829">
    <property type="term" value="F:lyase activity"/>
    <property type="evidence" value="ECO:0007669"/>
    <property type="project" value="UniProtKB-KW"/>
</dbReference>
<evidence type="ECO:0000256" key="1">
    <source>
        <dbReference type="ARBA" id="ARBA00023004"/>
    </source>
</evidence>
<dbReference type="AlphaFoldDB" id="A0A7K3LZI8"/>
<evidence type="ECO:0000313" key="4">
    <source>
        <dbReference type="EMBL" id="NDL56453.1"/>
    </source>
</evidence>